<evidence type="ECO:0000256" key="1">
    <source>
        <dbReference type="ARBA" id="ARBA00022614"/>
    </source>
</evidence>
<keyword evidence="4" id="KW-1185">Reference proteome</keyword>
<dbReference type="SMART" id="SM00365">
    <property type="entry name" value="LRR_SD22"/>
    <property type="match status" value="3"/>
</dbReference>
<dbReference type="PANTHER" id="PTHR46652:SF3">
    <property type="entry name" value="LEUCINE-RICH REPEAT-CONTAINING PROTEIN 9"/>
    <property type="match status" value="1"/>
</dbReference>
<dbReference type="EMBL" id="CAXDID020000190">
    <property type="protein sequence ID" value="CAL6051935.1"/>
    <property type="molecule type" value="Genomic_DNA"/>
</dbReference>
<keyword evidence="1" id="KW-0433">Leucine-rich repeat</keyword>
<gene>
    <name evidence="3" type="ORF">HINF_LOCUS44607</name>
</gene>
<name>A0ABP1K3A3_9EUKA</name>
<dbReference type="InterPro" id="IPR050836">
    <property type="entry name" value="SDS22/Internalin_LRR"/>
</dbReference>
<sequence length="222" mass="26350">MIQLEKLCIQINEHLPLQEVSRLINLRQLSLQRNMITDISPLKSLSNLTNLYMARNKISDIHVLRNLTALIQLDLNLNNVVDLFPLSKLKYLETVELSENPIVHIYGLKELKYLQWLNLSKTFVLDLTPIEVHANRWSSQYNIEELQEPTTEQINYSLIHVYIHQIEQIKQLFHQQSKHWKQSIKNFNKQITKPYKAVGKTQQKFIYIITNVFEQFRNDVDQ</sequence>
<evidence type="ECO:0000256" key="2">
    <source>
        <dbReference type="ARBA" id="ARBA00022737"/>
    </source>
</evidence>
<dbReference type="InterPro" id="IPR025875">
    <property type="entry name" value="Leu-rich_rpt_4"/>
</dbReference>
<dbReference type="InterPro" id="IPR001611">
    <property type="entry name" value="Leu-rich_rpt"/>
</dbReference>
<evidence type="ECO:0008006" key="5">
    <source>
        <dbReference type="Google" id="ProtNLM"/>
    </source>
</evidence>
<proteinExistence type="predicted"/>
<reference evidence="3 4" key="1">
    <citation type="submission" date="2024-07" db="EMBL/GenBank/DDBJ databases">
        <authorList>
            <person name="Akdeniz Z."/>
        </authorList>
    </citation>
    <scope>NUCLEOTIDE SEQUENCE [LARGE SCALE GENOMIC DNA]</scope>
</reference>
<accession>A0ABP1K3A3</accession>
<dbReference type="Pfam" id="PF12799">
    <property type="entry name" value="LRR_4"/>
    <property type="match status" value="1"/>
</dbReference>
<organism evidence="3 4">
    <name type="scientific">Hexamita inflata</name>
    <dbReference type="NCBI Taxonomy" id="28002"/>
    <lineage>
        <taxon>Eukaryota</taxon>
        <taxon>Metamonada</taxon>
        <taxon>Diplomonadida</taxon>
        <taxon>Hexamitidae</taxon>
        <taxon>Hexamitinae</taxon>
        <taxon>Hexamita</taxon>
    </lineage>
</organism>
<dbReference type="PANTHER" id="PTHR46652">
    <property type="entry name" value="LEUCINE-RICH REPEAT AND IQ DOMAIN-CONTAINING PROTEIN 1-RELATED"/>
    <property type="match status" value="1"/>
</dbReference>
<evidence type="ECO:0000313" key="4">
    <source>
        <dbReference type="Proteomes" id="UP001642409"/>
    </source>
</evidence>
<evidence type="ECO:0000313" key="3">
    <source>
        <dbReference type="EMBL" id="CAL6051935.1"/>
    </source>
</evidence>
<protein>
    <recommendedName>
        <fullName evidence="5">Leucine-rich repeat protein</fullName>
    </recommendedName>
</protein>
<keyword evidence="2" id="KW-0677">Repeat</keyword>
<dbReference type="PROSITE" id="PS51450">
    <property type="entry name" value="LRR"/>
    <property type="match status" value="2"/>
</dbReference>
<dbReference type="Proteomes" id="UP001642409">
    <property type="component" value="Unassembled WGS sequence"/>
</dbReference>
<dbReference type="Gene3D" id="3.80.10.10">
    <property type="entry name" value="Ribonuclease Inhibitor"/>
    <property type="match status" value="1"/>
</dbReference>
<dbReference type="SUPFAM" id="SSF52058">
    <property type="entry name" value="L domain-like"/>
    <property type="match status" value="1"/>
</dbReference>
<dbReference type="InterPro" id="IPR032675">
    <property type="entry name" value="LRR_dom_sf"/>
</dbReference>
<comment type="caution">
    <text evidence="3">The sequence shown here is derived from an EMBL/GenBank/DDBJ whole genome shotgun (WGS) entry which is preliminary data.</text>
</comment>